<dbReference type="InterPro" id="IPR021760">
    <property type="entry name" value="RepC_C"/>
</dbReference>
<reference evidence="4 5" key="1">
    <citation type="submission" date="2020-04" db="EMBL/GenBank/DDBJ databases">
        <title>Description of novel Gluconacetobacter.</title>
        <authorList>
            <person name="Sombolestani A."/>
        </authorList>
    </citation>
    <scope>NUCLEOTIDE SEQUENCE [LARGE SCALE GENOMIC DNA]</scope>
    <source>
        <strain evidence="4 5">LMG 27801</strain>
    </source>
</reference>
<evidence type="ECO:0000313" key="4">
    <source>
        <dbReference type="EMBL" id="MBB2169926.1"/>
    </source>
</evidence>
<evidence type="ECO:0000259" key="3">
    <source>
        <dbReference type="Pfam" id="PF11800"/>
    </source>
</evidence>
<feature type="domain" description="Plasmid replication protein C N-terminal" evidence="2">
    <location>
        <begin position="20"/>
        <end position="171"/>
    </location>
</feature>
<dbReference type="Proteomes" id="UP000559860">
    <property type="component" value="Unassembled WGS sequence"/>
</dbReference>
<feature type="region of interest" description="Disordered" evidence="1">
    <location>
        <begin position="1"/>
        <end position="43"/>
    </location>
</feature>
<dbReference type="AlphaFoldDB" id="A0A7W4IVQ6"/>
<dbReference type="InterPro" id="IPR005090">
    <property type="entry name" value="RepC_N"/>
</dbReference>
<dbReference type="Pfam" id="PF03428">
    <property type="entry name" value="RP-C"/>
    <property type="match status" value="1"/>
</dbReference>
<accession>A0A7W4IVQ6</accession>
<feature type="domain" description="Plasmid replication protein C C-terminal" evidence="3">
    <location>
        <begin position="317"/>
        <end position="416"/>
    </location>
</feature>
<keyword evidence="5" id="KW-1185">Reference proteome</keyword>
<evidence type="ECO:0000259" key="2">
    <source>
        <dbReference type="Pfam" id="PF03428"/>
    </source>
</evidence>
<evidence type="ECO:0000313" key="5">
    <source>
        <dbReference type="Proteomes" id="UP000559860"/>
    </source>
</evidence>
<proteinExistence type="predicted"/>
<protein>
    <submittedName>
        <fullName evidence="4">Replicator initiator RepC</fullName>
    </submittedName>
</protein>
<evidence type="ECO:0000256" key="1">
    <source>
        <dbReference type="SAM" id="MobiDB-lite"/>
    </source>
</evidence>
<dbReference type="Pfam" id="PF11800">
    <property type="entry name" value="RP-C_C"/>
    <property type="match status" value="1"/>
</dbReference>
<name>A0A7W4IVQ6_9PROT</name>
<gene>
    <name evidence="4" type="ORF">HLH36_16500</name>
</gene>
<comment type="caution">
    <text evidence="4">The sequence shown here is derived from an EMBL/GenBank/DDBJ whole genome shotgun (WGS) entry which is preliminary data.</text>
</comment>
<dbReference type="EMBL" id="JABEQD010000015">
    <property type="protein sequence ID" value="MBB2169926.1"/>
    <property type="molecule type" value="Genomic_DNA"/>
</dbReference>
<organism evidence="4 5">
    <name type="scientific">Gluconacetobacter aggeris</name>
    <dbReference type="NCBI Taxonomy" id="1286186"/>
    <lineage>
        <taxon>Bacteria</taxon>
        <taxon>Pseudomonadati</taxon>
        <taxon>Pseudomonadota</taxon>
        <taxon>Alphaproteobacteria</taxon>
        <taxon>Acetobacterales</taxon>
        <taxon>Acetobacteraceae</taxon>
        <taxon>Gluconacetobacter</taxon>
    </lineage>
</organism>
<dbReference type="RefSeq" id="WP_182987412.1">
    <property type="nucleotide sequence ID" value="NZ_JABEQD010000015.1"/>
</dbReference>
<sequence>MDIPESGREPALPPSRQGRRRFTPSMAAAQDELNGPPPATPSKRDILNTLKSLRGQLPVSRPATSTLIAMIEKTRPDDWEPLETPFIYAHNTTLMSWTGLSRTALQRHIRELADAKLLVAQDGRNGQRGRRWQGADGEVRVGFNLSSLRFRWPELVELLADARRRRERVSFLCGAIADLNDLVRASAERAGLEQIARDAMRLMRARLRTTTISRLEAYHSEMVSLHQAVGDAAGDIAVDNRVESCAYTQETEPMGPDFGAHYTDTKNNQSLNKVVPVAADGRNRIEAMRSAKSDVPADLNRVDDRAALRGFKGTALFYLEICSRLREFCVSARPSADELVVAAGYLSGEIGVSYHAWTQARAVLGPLQAAIAIIIMAARLERGAVIYRRDAYLRALTERGCRSQLYLDRSLYALRDARARELEPARLAKEGSHLCHGLPQPELQMPRR</sequence>